<feature type="region of interest" description="Disordered" evidence="1">
    <location>
        <begin position="1"/>
        <end position="26"/>
    </location>
</feature>
<feature type="transmembrane region" description="Helical" evidence="2">
    <location>
        <begin position="73"/>
        <end position="102"/>
    </location>
</feature>
<evidence type="ECO:0000313" key="3">
    <source>
        <dbReference type="EMBL" id="CAB4884589.1"/>
    </source>
</evidence>
<organism evidence="3">
    <name type="scientific">freshwater metagenome</name>
    <dbReference type="NCBI Taxonomy" id="449393"/>
    <lineage>
        <taxon>unclassified sequences</taxon>
        <taxon>metagenomes</taxon>
        <taxon>ecological metagenomes</taxon>
    </lineage>
</organism>
<evidence type="ECO:0000256" key="1">
    <source>
        <dbReference type="SAM" id="MobiDB-lite"/>
    </source>
</evidence>
<dbReference type="InterPro" id="IPR022385">
    <property type="entry name" value="Rhs_assc_core"/>
</dbReference>
<dbReference type="Gene3D" id="2.180.10.10">
    <property type="entry name" value="RHS repeat-associated core"/>
    <property type="match status" value="1"/>
</dbReference>
<protein>
    <submittedName>
        <fullName evidence="3">Unannotated protein</fullName>
    </submittedName>
</protein>
<keyword evidence="2" id="KW-0472">Membrane</keyword>
<dbReference type="EMBL" id="CAFBLR010000215">
    <property type="protein sequence ID" value="CAB4884589.1"/>
    <property type="molecule type" value="Genomic_DNA"/>
</dbReference>
<evidence type="ECO:0000256" key="2">
    <source>
        <dbReference type="SAM" id="Phobius"/>
    </source>
</evidence>
<keyword evidence="2" id="KW-0812">Transmembrane</keyword>
<name>A0A6J7EWR5_9ZZZZ</name>
<keyword evidence="2" id="KW-1133">Transmembrane helix</keyword>
<dbReference type="AlphaFoldDB" id="A0A6J7EWR5"/>
<gene>
    <name evidence="3" type="ORF">UFOPK3417_01741</name>
</gene>
<proteinExistence type="predicted"/>
<dbReference type="NCBIfam" id="TIGR03696">
    <property type="entry name" value="Rhs_assc_core"/>
    <property type="match status" value="1"/>
</dbReference>
<reference evidence="3" key="1">
    <citation type="submission" date="2020-05" db="EMBL/GenBank/DDBJ databases">
        <authorList>
            <person name="Chiriac C."/>
            <person name="Salcher M."/>
            <person name="Ghai R."/>
            <person name="Kavagutti S V."/>
        </authorList>
    </citation>
    <scope>NUCLEOTIDE SEQUENCE</scope>
</reference>
<sequence length="173" mass="17927">MGARVYQPDTGRFQQTDPIEDGTTTNPYGYVPDPINQYDLNGMACGVFSFVCDPVASVAKGSYRFAVEHRSQLAAFGALAVCAAPALGLVGCAGAQAAAYAVRVQQRGYRHFKTNAVDLTLTVGSVGLLGGPLTALKGSPAITRSLVKAGTSWALSAVRFVGCHASSAPPEVC</sequence>
<accession>A0A6J7EWR5</accession>
<feature type="compositionally biased region" description="Polar residues" evidence="1">
    <location>
        <begin position="12"/>
        <end position="26"/>
    </location>
</feature>